<comment type="caution">
    <text evidence="2">The sequence shown here is derived from an EMBL/GenBank/DDBJ whole genome shotgun (WGS) entry which is preliminary data.</text>
</comment>
<accession>A0ABT0YNS8</accession>
<gene>
    <name evidence="2" type="ORF">M8A51_12660</name>
</gene>
<dbReference type="EMBL" id="JAMKFE010000006">
    <property type="protein sequence ID" value="MCM5680382.1"/>
    <property type="molecule type" value="Genomic_DNA"/>
</dbReference>
<dbReference type="InterPro" id="IPR009875">
    <property type="entry name" value="PilZ_domain"/>
</dbReference>
<proteinExistence type="predicted"/>
<name>A0ABT0YNS8_9BURK</name>
<dbReference type="Pfam" id="PF07238">
    <property type="entry name" value="PilZ"/>
    <property type="match status" value="1"/>
</dbReference>
<organism evidence="2 3">
    <name type="scientific">Caldimonas mangrovi</name>
    <dbReference type="NCBI Taxonomy" id="2944811"/>
    <lineage>
        <taxon>Bacteria</taxon>
        <taxon>Pseudomonadati</taxon>
        <taxon>Pseudomonadota</taxon>
        <taxon>Betaproteobacteria</taxon>
        <taxon>Burkholderiales</taxon>
        <taxon>Sphaerotilaceae</taxon>
        <taxon>Caldimonas</taxon>
    </lineage>
</organism>
<keyword evidence="3" id="KW-1185">Reference proteome</keyword>
<sequence length="113" mass="12327">MPTPDRDRRASRRAALQQECEVVLPGNVCRKGRTCELGLDGLSLLTGKPISPGVRCQVRFQLPTAAGPLPLFLSAKAVYSSFQSAERFRIGLLFDRLTDEDEQALAGFLHGLG</sequence>
<dbReference type="SUPFAM" id="SSF141371">
    <property type="entry name" value="PilZ domain-like"/>
    <property type="match status" value="1"/>
</dbReference>
<evidence type="ECO:0000313" key="3">
    <source>
        <dbReference type="Proteomes" id="UP001165541"/>
    </source>
</evidence>
<dbReference type="Proteomes" id="UP001165541">
    <property type="component" value="Unassembled WGS sequence"/>
</dbReference>
<evidence type="ECO:0000313" key="2">
    <source>
        <dbReference type="EMBL" id="MCM5680382.1"/>
    </source>
</evidence>
<dbReference type="RefSeq" id="WP_251778822.1">
    <property type="nucleotide sequence ID" value="NZ_JAMKFE010000006.1"/>
</dbReference>
<dbReference type="Gene3D" id="2.40.10.220">
    <property type="entry name" value="predicted glycosyltransferase like domains"/>
    <property type="match status" value="1"/>
</dbReference>
<feature type="domain" description="PilZ" evidence="1">
    <location>
        <begin position="7"/>
        <end position="109"/>
    </location>
</feature>
<protein>
    <submittedName>
        <fullName evidence="2">PilZ domain-containing protein</fullName>
    </submittedName>
</protein>
<reference evidence="2" key="1">
    <citation type="submission" date="2022-05" db="EMBL/GenBank/DDBJ databases">
        <title>Schlegelella sp. nov., isolated from mangrove soil.</title>
        <authorList>
            <person name="Liu Y."/>
            <person name="Ge X."/>
            <person name="Liu W."/>
        </authorList>
    </citation>
    <scope>NUCLEOTIDE SEQUENCE</scope>
    <source>
        <strain evidence="2">S2-27</strain>
    </source>
</reference>
<evidence type="ECO:0000259" key="1">
    <source>
        <dbReference type="Pfam" id="PF07238"/>
    </source>
</evidence>